<dbReference type="InterPro" id="IPR045886">
    <property type="entry name" value="ThiF/MoeB/HesA"/>
</dbReference>
<dbReference type="Gene3D" id="3.40.50.720">
    <property type="entry name" value="NAD(P)-binding Rossmann-like Domain"/>
    <property type="match status" value="1"/>
</dbReference>
<keyword evidence="3" id="KW-1185">Reference proteome</keyword>
<dbReference type="EMBL" id="CP130472">
    <property type="protein sequence ID" value="WLS46604.1"/>
    <property type="molecule type" value="Genomic_DNA"/>
</dbReference>
<dbReference type="KEGG" id="mprn:Q3V37_04835"/>
<dbReference type="GO" id="GO:0005737">
    <property type="term" value="C:cytoplasm"/>
    <property type="evidence" value="ECO:0007669"/>
    <property type="project" value="TreeGrafter"/>
</dbReference>
<gene>
    <name evidence="2" type="ORF">Q3V37_04835</name>
</gene>
<dbReference type="GO" id="GO:0008641">
    <property type="term" value="F:ubiquitin-like modifier activating enzyme activity"/>
    <property type="evidence" value="ECO:0007669"/>
    <property type="project" value="InterPro"/>
</dbReference>
<proteinExistence type="predicted"/>
<dbReference type="AlphaFoldDB" id="A0AAJ6KZA3"/>
<dbReference type="Proteomes" id="UP001235874">
    <property type="component" value="Chromosome"/>
</dbReference>
<dbReference type="InterPro" id="IPR035985">
    <property type="entry name" value="Ubiquitin-activating_enz"/>
</dbReference>
<dbReference type="SUPFAM" id="SSF69572">
    <property type="entry name" value="Activating enzymes of the ubiquitin-like proteins"/>
    <property type="match status" value="1"/>
</dbReference>
<dbReference type="PANTHER" id="PTHR10953">
    <property type="entry name" value="UBIQUITIN-ACTIVATING ENZYME E1"/>
    <property type="match status" value="1"/>
</dbReference>
<dbReference type="InterPro" id="IPR000594">
    <property type="entry name" value="ThiF_NAD_FAD-bd"/>
</dbReference>
<reference evidence="2 3" key="1">
    <citation type="submission" date="2023-07" db="EMBL/GenBank/DDBJ databases">
        <title>Micromonospora profundi TRM 95458 converts glycerol to a new osmotic compound.</title>
        <authorList>
            <person name="Lu D."/>
        </authorList>
    </citation>
    <scope>NUCLEOTIDE SEQUENCE [LARGE SCALE GENOMIC DNA]</scope>
    <source>
        <strain evidence="2 3">TRM95458</strain>
    </source>
</reference>
<dbReference type="GO" id="GO:0004792">
    <property type="term" value="F:thiosulfate-cyanide sulfurtransferase activity"/>
    <property type="evidence" value="ECO:0007669"/>
    <property type="project" value="TreeGrafter"/>
</dbReference>
<accession>A0AAJ6KZA3</accession>
<name>A0AAJ6KZA3_9ACTN</name>
<feature type="domain" description="THIF-type NAD/FAD binding fold" evidence="1">
    <location>
        <begin position="139"/>
        <end position="388"/>
    </location>
</feature>
<evidence type="ECO:0000259" key="1">
    <source>
        <dbReference type="Pfam" id="PF00899"/>
    </source>
</evidence>
<dbReference type="RefSeq" id="WP_306272959.1">
    <property type="nucleotide sequence ID" value="NZ_CP130472.1"/>
</dbReference>
<sequence>MAEDVSPPWDGVVASESIATREGQRMLPQLKGVVWERSGADVQIVYDFRDSFIVTDHDGSVEALLDLLREGGRTPETLARALSDRCGRDVPVDDVLAAIETFDGYGLLENGARLGRLGDSATGRYYSNLAFFESFATLARSREDFQERLTRSHVLVLGTGGLNSNTIPHLCGLGVGRLTVTDRDVVEPRNFARQYLYRWDDVGKSKVERAAAWVRAFDPSIDVRSVEASIDGVADVLRLLDVAGPDVVLSGVDSPDGIDDWVNTACVVRGIPYVRAGIWVTQGIVWSVDPGNSACRACARTMANQSRDAASGDAAVAFTAADLFRTKPRSNRGIGPVAGLLGSLSAFEVLRYLTRFEPPAYAGNPLEIDFAAGCAMRTTAWQRQDECECANPQTNSSPRTEANVGS</sequence>
<protein>
    <submittedName>
        <fullName evidence="2">ThiF family adenylyltransferase</fullName>
    </submittedName>
</protein>
<keyword evidence="2" id="KW-0548">Nucleotidyltransferase</keyword>
<dbReference type="PANTHER" id="PTHR10953:SF102">
    <property type="entry name" value="ADENYLYLTRANSFERASE AND SULFURTRANSFERASE MOCS3"/>
    <property type="match status" value="1"/>
</dbReference>
<evidence type="ECO:0000313" key="2">
    <source>
        <dbReference type="EMBL" id="WLS46604.1"/>
    </source>
</evidence>
<dbReference type="GO" id="GO:0016779">
    <property type="term" value="F:nucleotidyltransferase activity"/>
    <property type="evidence" value="ECO:0007669"/>
    <property type="project" value="UniProtKB-KW"/>
</dbReference>
<keyword evidence="2" id="KW-0808">Transferase</keyword>
<dbReference type="Pfam" id="PF00899">
    <property type="entry name" value="ThiF"/>
    <property type="match status" value="1"/>
</dbReference>
<evidence type="ECO:0000313" key="3">
    <source>
        <dbReference type="Proteomes" id="UP001235874"/>
    </source>
</evidence>
<organism evidence="2 3">
    <name type="scientific">Micromonospora profundi</name>
    <dbReference type="NCBI Taxonomy" id="1420889"/>
    <lineage>
        <taxon>Bacteria</taxon>
        <taxon>Bacillati</taxon>
        <taxon>Actinomycetota</taxon>
        <taxon>Actinomycetes</taxon>
        <taxon>Micromonosporales</taxon>
        <taxon>Micromonosporaceae</taxon>
        <taxon>Micromonospora</taxon>
    </lineage>
</organism>